<evidence type="ECO:0000256" key="11">
    <source>
        <dbReference type="ARBA" id="ARBA00031693"/>
    </source>
</evidence>
<dbReference type="InterPro" id="IPR023214">
    <property type="entry name" value="HAD_sf"/>
</dbReference>
<keyword evidence="8 15" id="KW-0378">Hydrolase</keyword>
<dbReference type="EC" id="3.1.3.3" evidence="4"/>
<evidence type="ECO:0000256" key="2">
    <source>
        <dbReference type="ARBA" id="ARBA00005135"/>
    </source>
</evidence>
<feature type="active site" description="Nucleophile" evidence="14">
    <location>
        <position position="94"/>
    </location>
</feature>
<dbReference type="OrthoDB" id="9792539at2"/>
<evidence type="ECO:0000256" key="12">
    <source>
        <dbReference type="ARBA" id="ARBA00048138"/>
    </source>
</evidence>
<dbReference type="SFLD" id="SFLDG01136">
    <property type="entry name" value="C1.6:_Phosphoserine_Phosphatas"/>
    <property type="match status" value="1"/>
</dbReference>
<sequence length="306" mass="33361">MTASITLIGEHLAQYEPSFQAWLTTQQLETSRKILTNPQDAFSVLRYDLSTPLADGKYEALRAELLALADQTSIDHVLQCATPEIRQVGLAVFDMDSTLIKAEVMDELAVEMGIGEQIAAVTTSAMRGEIDFVESFTQRLSLLDGLSSGVMDTVYQRIEHMDGISKLMKVLHHFGWKTAILSGGFTYFADRVQSDHGMTEVHANVLEIFDDKLTGNYVGPIVDAKRKQVLLAELAQKYAVPSSQTIACGDGANDLLMLKDAALGVALHAKPIVRQQAPCPMSQLGLDGVLYLLGMSSDEIAEIVNA</sequence>
<evidence type="ECO:0000256" key="8">
    <source>
        <dbReference type="ARBA" id="ARBA00022801"/>
    </source>
</evidence>
<protein>
    <recommendedName>
        <fullName evidence="5">Phosphoserine phosphatase</fullName>
        <ecNumber evidence="4">3.1.3.3</ecNumber>
    </recommendedName>
    <alternativeName>
        <fullName evidence="11">O-phosphoserine phosphohydrolase</fullName>
    </alternativeName>
</protein>
<dbReference type="SFLD" id="SFLDS00003">
    <property type="entry name" value="Haloacid_Dehalogenase"/>
    <property type="match status" value="1"/>
</dbReference>
<dbReference type="NCBIfam" id="TIGR00338">
    <property type="entry name" value="serB"/>
    <property type="match status" value="1"/>
</dbReference>
<evidence type="ECO:0000256" key="14">
    <source>
        <dbReference type="PIRSR" id="PIRSR604469-1"/>
    </source>
</evidence>
<keyword evidence="6" id="KW-0028">Amino-acid biosynthesis</keyword>
<organism evidence="15 16">
    <name type="scientific">Marinomonas aquimarina</name>
    <dbReference type="NCBI Taxonomy" id="295068"/>
    <lineage>
        <taxon>Bacteria</taxon>
        <taxon>Pseudomonadati</taxon>
        <taxon>Pseudomonadota</taxon>
        <taxon>Gammaproteobacteria</taxon>
        <taxon>Oceanospirillales</taxon>
        <taxon>Oceanospirillaceae</taxon>
        <taxon>Marinomonas</taxon>
    </lineage>
</organism>
<evidence type="ECO:0000256" key="5">
    <source>
        <dbReference type="ARBA" id="ARBA00015196"/>
    </source>
</evidence>
<proteinExistence type="inferred from homology"/>
<feature type="active site" description="Proton donor" evidence="14">
    <location>
        <position position="96"/>
    </location>
</feature>
<dbReference type="NCBIfam" id="TIGR01488">
    <property type="entry name" value="HAD-SF-IB"/>
    <property type="match status" value="1"/>
</dbReference>
<evidence type="ECO:0000256" key="13">
    <source>
        <dbReference type="ARBA" id="ARBA00048523"/>
    </source>
</evidence>
<dbReference type="InterPro" id="IPR036412">
    <property type="entry name" value="HAD-like_sf"/>
</dbReference>
<evidence type="ECO:0000256" key="10">
    <source>
        <dbReference type="ARBA" id="ARBA00023299"/>
    </source>
</evidence>
<dbReference type="Gene3D" id="3.30.70.2020">
    <property type="match status" value="1"/>
</dbReference>
<dbReference type="Pfam" id="PF00702">
    <property type="entry name" value="Hydrolase"/>
    <property type="match status" value="1"/>
</dbReference>
<dbReference type="Gene3D" id="1.10.150.210">
    <property type="entry name" value="Phosphoserine phosphatase, domain 2"/>
    <property type="match status" value="1"/>
</dbReference>
<comment type="cofactor">
    <cofactor evidence="1">
        <name>Mg(2+)</name>
        <dbReference type="ChEBI" id="CHEBI:18420"/>
    </cofactor>
</comment>
<evidence type="ECO:0000256" key="6">
    <source>
        <dbReference type="ARBA" id="ARBA00022605"/>
    </source>
</evidence>
<dbReference type="Proteomes" id="UP000092627">
    <property type="component" value="Unassembled WGS sequence"/>
</dbReference>
<name>A0A1A8SYR1_9GAMM</name>
<evidence type="ECO:0000256" key="3">
    <source>
        <dbReference type="ARBA" id="ARBA00009184"/>
    </source>
</evidence>
<dbReference type="GO" id="GO:0006564">
    <property type="term" value="P:L-serine biosynthetic process"/>
    <property type="evidence" value="ECO:0007669"/>
    <property type="project" value="UniProtKB-KW"/>
</dbReference>
<keyword evidence="16" id="KW-1185">Reference proteome</keyword>
<dbReference type="PANTHER" id="PTHR43344:SF2">
    <property type="entry name" value="PHOSPHOSERINE PHOSPHATASE"/>
    <property type="match status" value="1"/>
</dbReference>
<dbReference type="GO" id="GO:0005737">
    <property type="term" value="C:cytoplasm"/>
    <property type="evidence" value="ECO:0007669"/>
    <property type="project" value="TreeGrafter"/>
</dbReference>
<comment type="catalytic activity">
    <reaction evidence="12">
        <text>O-phospho-L-serine + H2O = L-serine + phosphate</text>
        <dbReference type="Rhea" id="RHEA:21208"/>
        <dbReference type="ChEBI" id="CHEBI:15377"/>
        <dbReference type="ChEBI" id="CHEBI:33384"/>
        <dbReference type="ChEBI" id="CHEBI:43474"/>
        <dbReference type="ChEBI" id="CHEBI:57524"/>
        <dbReference type="EC" id="3.1.3.3"/>
    </reaction>
</comment>
<dbReference type="SFLD" id="SFLDG01137">
    <property type="entry name" value="C1.6.1:_Phosphoserine_Phosphat"/>
    <property type="match status" value="1"/>
</dbReference>
<dbReference type="UniPathway" id="UPA00135">
    <property type="reaction ID" value="UER00198"/>
</dbReference>
<dbReference type="PANTHER" id="PTHR43344">
    <property type="entry name" value="PHOSPHOSERINE PHOSPHATASE"/>
    <property type="match status" value="1"/>
</dbReference>
<evidence type="ECO:0000256" key="7">
    <source>
        <dbReference type="ARBA" id="ARBA00022723"/>
    </source>
</evidence>
<evidence type="ECO:0000256" key="1">
    <source>
        <dbReference type="ARBA" id="ARBA00001946"/>
    </source>
</evidence>
<dbReference type="SFLD" id="SFLDF00029">
    <property type="entry name" value="phosphoserine_phosphatase"/>
    <property type="match status" value="1"/>
</dbReference>
<evidence type="ECO:0000313" key="15">
    <source>
        <dbReference type="EMBL" id="SBS24550.1"/>
    </source>
</evidence>
<evidence type="ECO:0000256" key="4">
    <source>
        <dbReference type="ARBA" id="ARBA00012640"/>
    </source>
</evidence>
<dbReference type="STRING" id="295068.MAQ5080_00020"/>
<comment type="catalytic activity">
    <reaction evidence="13">
        <text>O-phospho-D-serine + H2O = D-serine + phosphate</text>
        <dbReference type="Rhea" id="RHEA:24873"/>
        <dbReference type="ChEBI" id="CHEBI:15377"/>
        <dbReference type="ChEBI" id="CHEBI:35247"/>
        <dbReference type="ChEBI" id="CHEBI:43474"/>
        <dbReference type="ChEBI" id="CHEBI:58680"/>
        <dbReference type="EC" id="3.1.3.3"/>
    </reaction>
</comment>
<dbReference type="InterPro" id="IPR050582">
    <property type="entry name" value="HAD-like_SerB"/>
</dbReference>
<evidence type="ECO:0000256" key="9">
    <source>
        <dbReference type="ARBA" id="ARBA00022842"/>
    </source>
</evidence>
<reference evidence="15 16" key="1">
    <citation type="submission" date="2016-06" db="EMBL/GenBank/DDBJ databases">
        <authorList>
            <person name="Kjaerup R.B."/>
            <person name="Dalgaard T.S."/>
            <person name="Juul-Madsen H.R."/>
        </authorList>
    </citation>
    <scope>NUCLEOTIDE SEQUENCE [LARGE SCALE GENOMIC DNA]</scope>
    <source>
        <strain evidence="15 16">CECT 5080</strain>
    </source>
</reference>
<dbReference type="InterPro" id="IPR004469">
    <property type="entry name" value="PSP"/>
</dbReference>
<gene>
    <name evidence="15" type="primary">serB_1</name>
    <name evidence="15" type="ORF">MAQ5080_00020</name>
</gene>
<dbReference type="Gene3D" id="3.40.50.1000">
    <property type="entry name" value="HAD superfamily/HAD-like"/>
    <property type="match status" value="1"/>
</dbReference>
<dbReference type="SUPFAM" id="SSF56784">
    <property type="entry name" value="HAD-like"/>
    <property type="match status" value="1"/>
</dbReference>
<accession>A0A1A8SYR1</accession>
<evidence type="ECO:0000313" key="16">
    <source>
        <dbReference type="Proteomes" id="UP000092627"/>
    </source>
</evidence>
<keyword evidence="10" id="KW-0718">Serine biosynthesis</keyword>
<dbReference type="GO" id="GO:0036424">
    <property type="term" value="F:L-phosphoserine phosphatase activity"/>
    <property type="evidence" value="ECO:0007669"/>
    <property type="project" value="InterPro"/>
</dbReference>
<keyword evidence="9" id="KW-0460">Magnesium</keyword>
<dbReference type="EMBL" id="FLOC01000001">
    <property type="protein sequence ID" value="SBS24550.1"/>
    <property type="molecule type" value="Genomic_DNA"/>
</dbReference>
<dbReference type="AlphaFoldDB" id="A0A1A8SYR1"/>
<dbReference type="CDD" id="cd07500">
    <property type="entry name" value="HAD_PSP"/>
    <property type="match status" value="1"/>
</dbReference>
<comment type="similarity">
    <text evidence="3">Belongs to the HAD-like hydrolase superfamily. SerB family.</text>
</comment>
<comment type="pathway">
    <text evidence="2">Amino-acid biosynthesis; L-serine biosynthesis; L-serine from 3-phospho-D-glycerate: step 3/3.</text>
</comment>
<dbReference type="RefSeq" id="WP_067212656.1">
    <property type="nucleotide sequence ID" value="NZ_FLOC01000001.1"/>
</dbReference>
<dbReference type="GO" id="GO:0000287">
    <property type="term" value="F:magnesium ion binding"/>
    <property type="evidence" value="ECO:0007669"/>
    <property type="project" value="TreeGrafter"/>
</dbReference>
<keyword evidence="7" id="KW-0479">Metal-binding</keyword>